<dbReference type="Pfam" id="PF00407">
    <property type="entry name" value="Bet_v_1"/>
    <property type="match status" value="1"/>
</dbReference>
<dbReference type="EMBL" id="JAVXUO010002165">
    <property type="protein sequence ID" value="KAK2975711.1"/>
    <property type="molecule type" value="Genomic_DNA"/>
</dbReference>
<protein>
    <recommendedName>
        <fullName evidence="1">Bet v I/Major latex protein domain-containing protein</fullName>
    </recommendedName>
</protein>
<dbReference type="AlphaFoldDB" id="A0AA88R5V0"/>
<keyword evidence="3" id="KW-1185">Reference proteome</keyword>
<dbReference type="SUPFAM" id="SSF55961">
    <property type="entry name" value="Bet v1-like"/>
    <property type="match status" value="1"/>
</dbReference>
<evidence type="ECO:0000259" key="1">
    <source>
        <dbReference type="Pfam" id="PF00407"/>
    </source>
</evidence>
<comment type="caution">
    <text evidence="2">The sequence shown here is derived from an EMBL/GenBank/DDBJ whole genome shotgun (WGS) entry which is preliminary data.</text>
</comment>
<dbReference type="Proteomes" id="UP001187471">
    <property type="component" value="Unassembled WGS sequence"/>
</dbReference>
<dbReference type="Gene3D" id="3.30.530.20">
    <property type="match status" value="1"/>
</dbReference>
<evidence type="ECO:0000313" key="3">
    <source>
        <dbReference type="Proteomes" id="UP001187471"/>
    </source>
</evidence>
<dbReference type="GO" id="GO:0006952">
    <property type="term" value="P:defense response"/>
    <property type="evidence" value="ECO:0007669"/>
    <property type="project" value="InterPro"/>
</dbReference>
<organism evidence="2 3">
    <name type="scientific">Escallonia rubra</name>
    <dbReference type="NCBI Taxonomy" id="112253"/>
    <lineage>
        <taxon>Eukaryota</taxon>
        <taxon>Viridiplantae</taxon>
        <taxon>Streptophyta</taxon>
        <taxon>Embryophyta</taxon>
        <taxon>Tracheophyta</taxon>
        <taxon>Spermatophyta</taxon>
        <taxon>Magnoliopsida</taxon>
        <taxon>eudicotyledons</taxon>
        <taxon>Gunneridae</taxon>
        <taxon>Pentapetalae</taxon>
        <taxon>asterids</taxon>
        <taxon>campanulids</taxon>
        <taxon>Escalloniales</taxon>
        <taxon>Escalloniaceae</taxon>
        <taxon>Escallonia</taxon>
    </lineage>
</organism>
<accession>A0AA88R5V0</accession>
<name>A0AA88R5V0_9ASTE</name>
<sequence length="101" mass="11307">MPLDIGMLRLPGQPSKPGSLNREVIRMMVGPPAHDGKEKVAKEIIEAIDEEKKSVTFKVIGGDLMELYKTFILTVHVDTKGEDNLRHFGEFNVSEETISQK</sequence>
<gene>
    <name evidence="2" type="ORF">RJ640_010770</name>
</gene>
<dbReference type="InterPro" id="IPR000916">
    <property type="entry name" value="Bet_v_I/MLP"/>
</dbReference>
<proteinExistence type="predicted"/>
<dbReference type="InterPro" id="IPR051761">
    <property type="entry name" value="MLP-like_ligand-binding"/>
</dbReference>
<feature type="domain" description="Bet v I/Major latex protein" evidence="1">
    <location>
        <begin position="34"/>
        <end position="83"/>
    </location>
</feature>
<dbReference type="PANTHER" id="PTHR31907">
    <property type="entry name" value="MLP-LIKE PROTEIN 423"/>
    <property type="match status" value="1"/>
</dbReference>
<reference evidence="2" key="1">
    <citation type="submission" date="2022-12" db="EMBL/GenBank/DDBJ databases">
        <title>Draft genome assemblies for two species of Escallonia (Escalloniales).</title>
        <authorList>
            <person name="Chanderbali A."/>
            <person name="Dervinis C."/>
            <person name="Anghel I."/>
            <person name="Soltis D."/>
            <person name="Soltis P."/>
            <person name="Zapata F."/>
        </authorList>
    </citation>
    <scope>NUCLEOTIDE SEQUENCE</scope>
    <source>
        <strain evidence="2">UCBG92.1500</strain>
        <tissue evidence="2">Leaf</tissue>
    </source>
</reference>
<dbReference type="InterPro" id="IPR023393">
    <property type="entry name" value="START-like_dom_sf"/>
</dbReference>
<evidence type="ECO:0000313" key="2">
    <source>
        <dbReference type="EMBL" id="KAK2975711.1"/>
    </source>
</evidence>